<dbReference type="PIRSF" id="PIRSF032131">
    <property type="entry name" value="UCP032131"/>
    <property type="match status" value="1"/>
</dbReference>
<gene>
    <name evidence="2" type="ORF">ACFONA_13200</name>
</gene>
<evidence type="ECO:0000313" key="3">
    <source>
        <dbReference type="Proteomes" id="UP001595713"/>
    </source>
</evidence>
<feature type="region of interest" description="Disordered" evidence="1">
    <location>
        <begin position="53"/>
        <end position="73"/>
    </location>
</feature>
<evidence type="ECO:0000256" key="1">
    <source>
        <dbReference type="SAM" id="MobiDB-lite"/>
    </source>
</evidence>
<dbReference type="Pfam" id="PF06676">
    <property type="entry name" value="DUF1178"/>
    <property type="match status" value="1"/>
</dbReference>
<accession>A0ABV7SXW1</accession>
<feature type="compositionally biased region" description="Polar residues" evidence="1">
    <location>
        <begin position="54"/>
        <end position="70"/>
    </location>
</feature>
<dbReference type="RefSeq" id="WP_261293009.1">
    <property type="nucleotide sequence ID" value="NZ_JANQBK010000001.1"/>
</dbReference>
<keyword evidence="3" id="KW-1185">Reference proteome</keyword>
<dbReference type="EMBL" id="JBHRXP010000007">
    <property type="protein sequence ID" value="MFC3581122.1"/>
    <property type="molecule type" value="Genomic_DNA"/>
</dbReference>
<name>A0ABV7SXW1_9SPHN</name>
<organism evidence="2 3">
    <name type="scientific">Sphingomonas hylomeconis</name>
    <dbReference type="NCBI Taxonomy" id="1395958"/>
    <lineage>
        <taxon>Bacteria</taxon>
        <taxon>Pseudomonadati</taxon>
        <taxon>Pseudomonadota</taxon>
        <taxon>Alphaproteobacteria</taxon>
        <taxon>Sphingomonadales</taxon>
        <taxon>Sphingomonadaceae</taxon>
        <taxon>Sphingomonas</taxon>
    </lineage>
</organism>
<evidence type="ECO:0000313" key="2">
    <source>
        <dbReference type="EMBL" id="MFC3581122.1"/>
    </source>
</evidence>
<sequence length="154" mass="16308">MIVFDLKCGHNHVFEAWFGSSAAFEEQRARGLVTCPMCSDTQVEKALMAPNLGARSNSKAAPTPASNQSDKPVLTPEVMKAALHALAEAQGKALKESQWVGRAFADRARAMHAGEEAIAPIHGQSTRAEAAALLDEGVAIAPLLLPVLPPETLN</sequence>
<proteinExistence type="predicted"/>
<protein>
    <submittedName>
        <fullName evidence="2">DUF1178 family protein</fullName>
    </submittedName>
</protein>
<dbReference type="Proteomes" id="UP001595713">
    <property type="component" value="Unassembled WGS sequence"/>
</dbReference>
<comment type="caution">
    <text evidence="2">The sequence shown here is derived from an EMBL/GenBank/DDBJ whole genome shotgun (WGS) entry which is preliminary data.</text>
</comment>
<reference evidence="3" key="1">
    <citation type="journal article" date="2019" name="Int. J. Syst. Evol. Microbiol.">
        <title>The Global Catalogue of Microorganisms (GCM) 10K type strain sequencing project: providing services to taxonomists for standard genome sequencing and annotation.</title>
        <authorList>
            <consortium name="The Broad Institute Genomics Platform"/>
            <consortium name="The Broad Institute Genome Sequencing Center for Infectious Disease"/>
            <person name="Wu L."/>
            <person name="Ma J."/>
        </authorList>
    </citation>
    <scope>NUCLEOTIDE SEQUENCE [LARGE SCALE GENOMIC DNA]</scope>
    <source>
        <strain evidence="3">KCTC 42739</strain>
    </source>
</reference>
<dbReference type="InterPro" id="IPR009562">
    <property type="entry name" value="DUF1178"/>
</dbReference>